<gene>
    <name evidence="2" type="ORF">TSOC_012738</name>
</gene>
<dbReference type="AlphaFoldDB" id="A0A2J7ZM96"/>
<feature type="compositionally biased region" description="Gly residues" evidence="1">
    <location>
        <begin position="1"/>
        <end position="12"/>
    </location>
</feature>
<feature type="non-terminal residue" evidence="2">
    <location>
        <position position="122"/>
    </location>
</feature>
<evidence type="ECO:0000313" key="3">
    <source>
        <dbReference type="Proteomes" id="UP000236333"/>
    </source>
</evidence>
<protein>
    <submittedName>
        <fullName evidence="2">Uncharacterized protein</fullName>
    </submittedName>
</protein>
<keyword evidence="3" id="KW-1185">Reference proteome</keyword>
<evidence type="ECO:0000256" key="1">
    <source>
        <dbReference type="SAM" id="MobiDB-lite"/>
    </source>
</evidence>
<accession>A0A2J7ZM96</accession>
<dbReference type="Proteomes" id="UP000236333">
    <property type="component" value="Unassembled WGS sequence"/>
</dbReference>
<reference evidence="2 3" key="1">
    <citation type="journal article" date="2017" name="Mol. Biol. Evol.">
        <title>The 4-celled Tetrabaena socialis nuclear genome reveals the essential components for genetic control of cell number at the origin of multicellularity in the volvocine lineage.</title>
        <authorList>
            <person name="Featherston J."/>
            <person name="Arakaki Y."/>
            <person name="Hanschen E.R."/>
            <person name="Ferris P.J."/>
            <person name="Michod R.E."/>
            <person name="Olson B.J.S.C."/>
            <person name="Nozaki H."/>
            <person name="Durand P.M."/>
        </authorList>
    </citation>
    <scope>NUCLEOTIDE SEQUENCE [LARGE SCALE GENOMIC DNA]</scope>
    <source>
        <strain evidence="2 3">NIES-571</strain>
    </source>
</reference>
<dbReference type="EMBL" id="PGGS01000918">
    <property type="protein sequence ID" value="PNH01382.1"/>
    <property type="molecule type" value="Genomic_DNA"/>
</dbReference>
<evidence type="ECO:0000313" key="2">
    <source>
        <dbReference type="EMBL" id="PNH01382.1"/>
    </source>
</evidence>
<proteinExistence type="predicted"/>
<organism evidence="2 3">
    <name type="scientific">Tetrabaena socialis</name>
    <dbReference type="NCBI Taxonomy" id="47790"/>
    <lineage>
        <taxon>Eukaryota</taxon>
        <taxon>Viridiplantae</taxon>
        <taxon>Chlorophyta</taxon>
        <taxon>core chlorophytes</taxon>
        <taxon>Chlorophyceae</taxon>
        <taxon>CS clade</taxon>
        <taxon>Chlamydomonadales</taxon>
        <taxon>Tetrabaenaceae</taxon>
        <taxon>Tetrabaena</taxon>
    </lineage>
</organism>
<feature type="region of interest" description="Disordered" evidence="1">
    <location>
        <begin position="1"/>
        <end position="87"/>
    </location>
</feature>
<sequence length="122" mass="12655">MFELEQGGGGNGKFSKMLRRRLEGGSGGGIPDLDPSTDDAGSDSDSVGTAFSGRAHRNVPPSLSPEDFPVLTPGAPSMSESPTTPVASLESFLEATKPQPVAYTTLATAEVDADPVQEYDIL</sequence>
<name>A0A2J7ZM96_9CHLO</name>
<comment type="caution">
    <text evidence="2">The sequence shown here is derived from an EMBL/GenBank/DDBJ whole genome shotgun (WGS) entry which is preliminary data.</text>
</comment>